<keyword evidence="1" id="KW-0805">Transcription regulation</keyword>
<evidence type="ECO:0000313" key="5">
    <source>
        <dbReference type="EMBL" id="QWU18404.1"/>
    </source>
</evidence>
<dbReference type="PROSITE" id="PS01124">
    <property type="entry name" value="HTH_ARAC_FAMILY_2"/>
    <property type="match status" value="1"/>
</dbReference>
<keyword evidence="3" id="KW-0812">Transmembrane</keyword>
<keyword evidence="3" id="KW-1133">Transmembrane helix</keyword>
<protein>
    <submittedName>
        <fullName evidence="5">AraC family transcriptional regulator</fullName>
    </submittedName>
</protein>
<name>A0ABX8HKY3_9BACL</name>
<dbReference type="Proteomes" id="UP000683429">
    <property type="component" value="Chromosome"/>
</dbReference>
<dbReference type="SUPFAM" id="SSF46689">
    <property type="entry name" value="Homeodomain-like"/>
    <property type="match status" value="1"/>
</dbReference>
<dbReference type="InterPro" id="IPR018060">
    <property type="entry name" value="HTH_AraC"/>
</dbReference>
<evidence type="ECO:0000256" key="2">
    <source>
        <dbReference type="ARBA" id="ARBA00023163"/>
    </source>
</evidence>
<evidence type="ECO:0000256" key="1">
    <source>
        <dbReference type="ARBA" id="ARBA00023015"/>
    </source>
</evidence>
<dbReference type="EMBL" id="CP076607">
    <property type="protein sequence ID" value="QWU18404.1"/>
    <property type="molecule type" value="Genomic_DNA"/>
</dbReference>
<dbReference type="Gene3D" id="1.10.10.60">
    <property type="entry name" value="Homeodomain-like"/>
    <property type="match status" value="1"/>
</dbReference>
<dbReference type="InterPro" id="IPR009057">
    <property type="entry name" value="Homeodomain-like_sf"/>
</dbReference>
<reference evidence="5 6" key="1">
    <citation type="submission" date="2021-06" db="EMBL/GenBank/DDBJ databases">
        <title>Whole genome sequence of Paenibacillus sophorae DSM23020 for comparative genomics.</title>
        <authorList>
            <person name="Kim M.-J."/>
            <person name="Lee G."/>
            <person name="Shin J.-H."/>
        </authorList>
    </citation>
    <scope>NUCLEOTIDE SEQUENCE [LARGE SCALE GENOMIC DNA]</scope>
    <source>
        <strain evidence="5 6">DSM 23020</strain>
    </source>
</reference>
<proteinExistence type="predicted"/>
<feature type="transmembrane region" description="Helical" evidence="3">
    <location>
        <begin position="15"/>
        <end position="35"/>
    </location>
</feature>
<evidence type="ECO:0000256" key="3">
    <source>
        <dbReference type="SAM" id="Phobius"/>
    </source>
</evidence>
<gene>
    <name evidence="5" type="ORF">KP014_17505</name>
</gene>
<sequence length="60" mass="7088">MFPRLILTGSISTQILLLLFTPRPITVILLGVKFYSLDYFTRQFSDYYGTTPSQYRKLHR</sequence>
<keyword evidence="3" id="KW-0472">Membrane</keyword>
<dbReference type="Pfam" id="PF00165">
    <property type="entry name" value="HTH_AraC"/>
    <property type="match status" value="1"/>
</dbReference>
<accession>A0ABX8HKY3</accession>
<organism evidence="5 6">
    <name type="scientific">Paenibacillus sophorae</name>
    <dbReference type="NCBI Taxonomy" id="1333845"/>
    <lineage>
        <taxon>Bacteria</taxon>
        <taxon>Bacillati</taxon>
        <taxon>Bacillota</taxon>
        <taxon>Bacilli</taxon>
        <taxon>Bacillales</taxon>
        <taxon>Paenibacillaceae</taxon>
        <taxon>Paenibacillus</taxon>
    </lineage>
</organism>
<keyword evidence="2" id="KW-0804">Transcription</keyword>
<evidence type="ECO:0000313" key="6">
    <source>
        <dbReference type="Proteomes" id="UP000683429"/>
    </source>
</evidence>
<keyword evidence="6" id="KW-1185">Reference proteome</keyword>
<evidence type="ECO:0000259" key="4">
    <source>
        <dbReference type="PROSITE" id="PS01124"/>
    </source>
</evidence>
<feature type="domain" description="HTH araC/xylS-type" evidence="4">
    <location>
        <begin position="1"/>
        <end position="58"/>
    </location>
</feature>